<dbReference type="AlphaFoldDB" id="B9DKP1"/>
<gene>
    <name evidence="4" type="ordered locus">Sca_1983</name>
</gene>
<name>B9DKP1_STACT</name>
<dbReference type="GeneID" id="93794436"/>
<feature type="compositionally biased region" description="Polar residues" evidence="1">
    <location>
        <begin position="96"/>
        <end position="127"/>
    </location>
</feature>
<proteinExistence type="predicted"/>
<feature type="region of interest" description="Disordered" evidence="1">
    <location>
        <begin position="66"/>
        <end position="154"/>
    </location>
</feature>
<dbReference type="OrthoDB" id="2414415at2"/>
<feature type="chain" id="PRO_5002880545" description="LPXTG cell wall anchor domain-containing protein" evidence="3">
    <location>
        <begin position="34"/>
        <end position="185"/>
    </location>
</feature>
<evidence type="ECO:0000313" key="4">
    <source>
        <dbReference type="EMBL" id="CAL28888.1"/>
    </source>
</evidence>
<dbReference type="Proteomes" id="UP000000444">
    <property type="component" value="Chromosome"/>
</dbReference>
<dbReference type="EMBL" id="AM295250">
    <property type="protein sequence ID" value="CAL28888.1"/>
    <property type="molecule type" value="Genomic_DNA"/>
</dbReference>
<evidence type="ECO:0000256" key="2">
    <source>
        <dbReference type="SAM" id="Phobius"/>
    </source>
</evidence>
<dbReference type="RefSeq" id="WP_015901224.1">
    <property type="nucleotide sequence ID" value="NC_012121.1"/>
</dbReference>
<keyword evidence="3" id="KW-0732">Signal</keyword>
<feature type="compositionally biased region" description="Low complexity" evidence="1">
    <location>
        <begin position="82"/>
        <end position="93"/>
    </location>
</feature>
<feature type="signal peptide" evidence="3">
    <location>
        <begin position="1"/>
        <end position="33"/>
    </location>
</feature>
<dbReference type="BioCyc" id="SCAR396513:SCA_RS10035-MONOMER"/>
<evidence type="ECO:0000256" key="3">
    <source>
        <dbReference type="SAM" id="SignalP"/>
    </source>
</evidence>
<organism evidence="4 5">
    <name type="scientific">Staphylococcus carnosus (strain TM300)</name>
    <dbReference type="NCBI Taxonomy" id="396513"/>
    <lineage>
        <taxon>Bacteria</taxon>
        <taxon>Bacillati</taxon>
        <taxon>Bacillota</taxon>
        <taxon>Bacilli</taxon>
        <taxon>Bacillales</taxon>
        <taxon>Staphylococcaceae</taxon>
        <taxon>Staphylococcus</taxon>
    </lineage>
</organism>
<dbReference type="HOGENOM" id="CLU_1460432_0_0_9"/>
<keyword evidence="2" id="KW-1133">Transmembrane helix</keyword>
<keyword evidence="2" id="KW-0812">Transmembrane</keyword>
<protein>
    <recommendedName>
        <fullName evidence="6">LPXTG cell wall anchor domain-containing protein</fullName>
    </recommendedName>
</protein>
<reference evidence="4 5" key="1">
    <citation type="journal article" date="2009" name="Appl. Environ. Microbiol.">
        <title>Genome analysis of the meat starter culture bacterium Staphylococcus carnosus TM300.</title>
        <authorList>
            <person name="Rosenstein R."/>
            <person name="Nerz C."/>
            <person name="Biswas L."/>
            <person name="Resch A."/>
            <person name="Raddatz G."/>
            <person name="Schuster S.C."/>
            <person name="Goetz F."/>
        </authorList>
    </citation>
    <scope>NUCLEOTIDE SEQUENCE [LARGE SCALE GENOMIC DNA]</scope>
    <source>
        <strain evidence="4 5">TM300</strain>
    </source>
</reference>
<dbReference type="KEGG" id="sca:SCA_1983"/>
<evidence type="ECO:0000313" key="5">
    <source>
        <dbReference type="Proteomes" id="UP000000444"/>
    </source>
</evidence>
<keyword evidence="5" id="KW-1185">Reference proteome</keyword>
<evidence type="ECO:0008006" key="6">
    <source>
        <dbReference type="Google" id="ProtNLM"/>
    </source>
</evidence>
<keyword evidence="2" id="KW-0472">Membrane</keyword>
<sequence length="185" mass="19904">MKMKLSKKRSLLHISTIALSGLLFTNTPGVMNAAESNDVSNQQFIEHYASDASQEKVENKISTNTTHVADAATDQPRQSDSTRTANTDAGADTNTKRSNATNVDQSNNSQQSTQKEETPQSTAAHESQTGKDDSTKSENQTSSHADLPEAGHVDHPEQGAVIAIIIGIVISTIVLFKSRRLASQK</sequence>
<evidence type="ECO:0000256" key="1">
    <source>
        <dbReference type="SAM" id="MobiDB-lite"/>
    </source>
</evidence>
<dbReference type="eggNOG" id="ENOG5030AH9">
    <property type="taxonomic scope" value="Bacteria"/>
</dbReference>
<feature type="transmembrane region" description="Helical" evidence="2">
    <location>
        <begin position="159"/>
        <end position="176"/>
    </location>
</feature>
<accession>B9DKP1</accession>